<proteinExistence type="predicted"/>
<organism evidence="2 3">
    <name type="scientific">Corallococcus praedator</name>
    <dbReference type="NCBI Taxonomy" id="2316724"/>
    <lineage>
        <taxon>Bacteria</taxon>
        <taxon>Pseudomonadati</taxon>
        <taxon>Myxococcota</taxon>
        <taxon>Myxococcia</taxon>
        <taxon>Myxococcales</taxon>
        <taxon>Cystobacterineae</taxon>
        <taxon>Myxococcaceae</taxon>
        <taxon>Corallococcus</taxon>
    </lineage>
</organism>
<keyword evidence="3" id="KW-1185">Reference proteome</keyword>
<gene>
    <name evidence="2" type="ORF">D7Y13_32125</name>
</gene>
<evidence type="ECO:0000313" key="3">
    <source>
        <dbReference type="Proteomes" id="UP000278907"/>
    </source>
</evidence>
<evidence type="ECO:0000256" key="1">
    <source>
        <dbReference type="SAM" id="SignalP"/>
    </source>
</evidence>
<accession>A0ABX9Q8N8</accession>
<name>A0ABX9Q8N8_9BACT</name>
<feature type="non-terminal residue" evidence="2">
    <location>
        <position position="79"/>
    </location>
</feature>
<feature type="signal peptide" evidence="1">
    <location>
        <begin position="1"/>
        <end position="28"/>
    </location>
</feature>
<comment type="caution">
    <text evidence="2">The sequence shown here is derived from an EMBL/GenBank/DDBJ whole genome shotgun (WGS) entry which is preliminary data.</text>
</comment>
<dbReference type="PROSITE" id="PS51257">
    <property type="entry name" value="PROKAR_LIPOPROTEIN"/>
    <property type="match status" value="1"/>
</dbReference>
<reference evidence="2 3" key="1">
    <citation type="submission" date="2018-09" db="EMBL/GenBank/DDBJ databases">
        <authorList>
            <person name="Livingstone P.G."/>
            <person name="Whitworth D.E."/>
        </authorList>
    </citation>
    <scope>NUCLEOTIDE SEQUENCE [LARGE SCALE GENOMIC DNA]</scope>
    <source>
        <strain evidence="2 3">CA031B</strain>
    </source>
</reference>
<sequence>MRNESRSGLVVLALSLVLALAGCGGAQGQESQEGSAQAVVTMPQALSASDVARVELTVSGADMTTRTDALVKTGGQWGG</sequence>
<dbReference type="Proteomes" id="UP000278907">
    <property type="component" value="Unassembled WGS sequence"/>
</dbReference>
<evidence type="ECO:0000313" key="2">
    <source>
        <dbReference type="EMBL" id="RKH95478.1"/>
    </source>
</evidence>
<feature type="chain" id="PRO_5045384553" evidence="1">
    <location>
        <begin position="29"/>
        <end position="79"/>
    </location>
</feature>
<dbReference type="EMBL" id="RAWI01000351">
    <property type="protein sequence ID" value="RKH95478.1"/>
    <property type="molecule type" value="Genomic_DNA"/>
</dbReference>
<protein>
    <submittedName>
        <fullName evidence="2">Kelch-like protein</fullName>
    </submittedName>
</protein>
<keyword evidence="1" id="KW-0732">Signal</keyword>